<evidence type="ECO:0000313" key="7">
    <source>
        <dbReference type="EMBL" id="KIW69254.1"/>
    </source>
</evidence>
<dbReference type="GO" id="GO:0000981">
    <property type="term" value="F:DNA-binding transcription factor activity, RNA polymerase II-specific"/>
    <property type="evidence" value="ECO:0007669"/>
    <property type="project" value="InterPro"/>
</dbReference>
<dbReference type="PANTHER" id="PTHR37534">
    <property type="entry name" value="TRANSCRIPTIONAL ACTIVATOR PROTEIN UGA3"/>
    <property type="match status" value="1"/>
</dbReference>
<dbReference type="HOGENOM" id="CLU_030887_0_0_1"/>
<proteinExistence type="predicted"/>
<dbReference type="SMART" id="SM00066">
    <property type="entry name" value="GAL4"/>
    <property type="match status" value="1"/>
</dbReference>
<protein>
    <recommendedName>
        <fullName evidence="6">Zn(2)-C6 fungal-type domain-containing protein</fullName>
    </recommendedName>
</protein>
<dbReference type="SUPFAM" id="SSF57701">
    <property type="entry name" value="Zn2/Cys6 DNA-binding domain"/>
    <property type="match status" value="1"/>
</dbReference>
<evidence type="ECO:0000256" key="3">
    <source>
        <dbReference type="ARBA" id="ARBA00023163"/>
    </source>
</evidence>
<keyword evidence="4" id="KW-0539">Nucleus</keyword>
<dbReference type="Pfam" id="PF00172">
    <property type="entry name" value="Zn_clus"/>
    <property type="match status" value="1"/>
</dbReference>
<dbReference type="PROSITE" id="PS00463">
    <property type="entry name" value="ZN2_CY6_FUNGAL_1"/>
    <property type="match status" value="1"/>
</dbReference>
<dbReference type="InterPro" id="IPR036864">
    <property type="entry name" value="Zn2-C6_fun-type_DNA-bd_sf"/>
</dbReference>
<dbReference type="Proteomes" id="UP000054266">
    <property type="component" value="Unassembled WGS sequence"/>
</dbReference>
<evidence type="ECO:0000256" key="1">
    <source>
        <dbReference type="ARBA" id="ARBA00023015"/>
    </source>
</evidence>
<feature type="region of interest" description="Disordered" evidence="5">
    <location>
        <begin position="1"/>
        <end position="46"/>
    </location>
</feature>
<reference evidence="7 8" key="1">
    <citation type="submission" date="2015-01" db="EMBL/GenBank/DDBJ databases">
        <title>The Genome Sequence of Capronia semiimmersa CBS27337.</title>
        <authorList>
            <consortium name="The Broad Institute Genomics Platform"/>
            <person name="Cuomo C."/>
            <person name="de Hoog S."/>
            <person name="Gorbushina A."/>
            <person name="Stielow B."/>
            <person name="Teixiera M."/>
            <person name="Abouelleil A."/>
            <person name="Chapman S.B."/>
            <person name="Priest M."/>
            <person name="Young S.K."/>
            <person name="Wortman J."/>
            <person name="Nusbaum C."/>
            <person name="Birren B."/>
        </authorList>
    </citation>
    <scope>NUCLEOTIDE SEQUENCE [LARGE SCALE GENOMIC DNA]</scope>
    <source>
        <strain evidence="7 8">CBS 27337</strain>
    </source>
</reference>
<dbReference type="AlphaFoldDB" id="A0A0D2GB12"/>
<dbReference type="InterPro" id="IPR001138">
    <property type="entry name" value="Zn2Cys6_DnaBD"/>
</dbReference>
<feature type="region of interest" description="Disordered" evidence="5">
    <location>
        <begin position="90"/>
        <end position="161"/>
    </location>
</feature>
<dbReference type="PANTHER" id="PTHR37534:SF46">
    <property type="entry name" value="ZN(II)2CYS6 TRANSCRIPTION FACTOR (EUROFUNG)"/>
    <property type="match status" value="1"/>
</dbReference>
<evidence type="ECO:0000256" key="2">
    <source>
        <dbReference type="ARBA" id="ARBA00023125"/>
    </source>
</evidence>
<evidence type="ECO:0000256" key="4">
    <source>
        <dbReference type="ARBA" id="ARBA00023242"/>
    </source>
</evidence>
<dbReference type="PROSITE" id="PS50048">
    <property type="entry name" value="ZN2_CY6_FUNGAL_2"/>
    <property type="match status" value="1"/>
</dbReference>
<gene>
    <name evidence="7" type="ORF">PV04_05139</name>
</gene>
<evidence type="ECO:0000256" key="5">
    <source>
        <dbReference type="SAM" id="MobiDB-lite"/>
    </source>
</evidence>
<dbReference type="STRING" id="5601.A0A0D2GB12"/>
<accession>A0A0D2GB12</accession>
<dbReference type="EMBL" id="KN846958">
    <property type="protein sequence ID" value="KIW69254.1"/>
    <property type="molecule type" value="Genomic_DNA"/>
</dbReference>
<feature type="compositionally biased region" description="Polar residues" evidence="5">
    <location>
        <begin position="1"/>
        <end position="34"/>
    </location>
</feature>
<feature type="domain" description="Zn(2)-C6 fungal-type" evidence="6">
    <location>
        <begin position="50"/>
        <end position="80"/>
    </location>
</feature>
<dbReference type="GO" id="GO:0003677">
    <property type="term" value="F:DNA binding"/>
    <property type="evidence" value="ECO:0007669"/>
    <property type="project" value="UniProtKB-KW"/>
</dbReference>
<feature type="compositionally biased region" description="Low complexity" evidence="5">
    <location>
        <begin position="147"/>
        <end position="159"/>
    </location>
</feature>
<keyword evidence="3" id="KW-0804">Transcription</keyword>
<name>A0A0D2GB12_9EURO</name>
<dbReference type="Gene3D" id="4.10.240.10">
    <property type="entry name" value="Zn(2)-C6 fungal-type DNA-binding domain"/>
    <property type="match status" value="1"/>
</dbReference>
<evidence type="ECO:0000259" key="6">
    <source>
        <dbReference type="PROSITE" id="PS50048"/>
    </source>
</evidence>
<keyword evidence="2" id="KW-0238">DNA-binding</keyword>
<organism evidence="7 8">
    <name type="scientific">Phialophora macrospora</name>
    <dbReference type="NCBI Taxonomy" id="1851006"/>
    <lineage>
        <taxon>Eukaryota</taxon>
        <taxon>Fungi</taxon>
        <taxon>Dikarya</taxon>
        <taxon>Ascomycota</taxon>
        <taxon>Pezizomycotina</taxon>
        <taxon>Eurotiomycetes</taxon>
        <taxon>Chaetothyriomycetidae</taxon>
        <taxon>Chaetothyriales</taxon>
        <taxon>Herpotrichiellaceae</taxon>
        <taxon>Phialophora</taxon>
    </lineage>
</organism>
<keyword evidence="8" id="KW-1185">Reference proteome</keyword>
<evidence type="ECO:0000313" key="8">
    <source>
        <dbReference type="Proteomes" id="UP000054266"/>
    </source>
</evidence>
<dbReference type="CDD" id="cd00067">
    <property type="entry name" value="GAL4"/>
    <property type="match status" value="1"/>
</dbReference>
<keyword evidence="1" id="KW-0805">Transcription regulation</keyword>
<sequence length="612" mass="67807">MLPTTLPDSRSSVASQLSNSTASDQTSSPQQQESAPPLAPSSHQGRVRTGCLICRARKIKCDEQRPSCQKCIKSKKACVYRRVAPPAPTIPASASFDHQLHQNSPGTEHVVSQRRPVDEDRLSPGQLFTPGYNSNPGGPEHFSTLQAAAEPAAEPSASARVDASSCTSHEIGSFHAATNHVDSPSARVYNTSLDIFLVTTVDWLGTTALPHLSYSYFLEEVDCPFLSPFDSLNWKRIKIHLTQLAVHETSVAAAILALQSLYRALVNRMSMSNAITGYEAAVANLEVMVGNNAIEFDVILAVTLLLCLFEVTLPNEDRAAFCGFQQPFETRLKASLRSVQVSPISMRICTWLQLLHAASKRVGNCGLLPETMFHLLSDKIVQVSSLSLLDRYTHSAHAMYDIISAPLYDIYLEFQRVSNQIQGLSHYRRSRITPADQEEVAGIATRLKSRMSLLWEARPGPLRFQPAQLREDFSHAIAEPLITLAGLCTASYFVEVVALRRILGDPPFPSPESARPLRQIRDIVDGDWNVSHGGVLNPGYVRPLFIYAIEHIQREETQWAVSRLRQVKSPMSRSDFVADLAEALGEAERTEQRRVTTKYFCHRAFNVPVPLI</sequence>
<dbReference type="GO" id="GO:0008270">
    <property type="term" value="F:zinc ion binding"/>
    <property type="evidence" value="ECO:0007669"/>
    <property type="project" value="InterPro"/>
</dbReference>